<name>A0A837D9A2_9PSEU</name>
<dbReference type="OMA" id="HVQWTHN"/>
<evidence type="ECO:0000313" key="2">
    <source>
        <dbReference type="Proteomes" id="UP000030848"/>
    </source>
</evidence>
<dbReference type="AlphaFoldDB" id="A0A837D9A2"/>
<dbReference type="OrthoDB" id="5186446at2"/>
<dbReference type="Proteomes" id="UP000030848">
    <property type="component" value="Unassembled WGS sequence"/>
</dbReference>
<dbReference type="NCBIfam" id="TIGR00026">
    <property type="entry name" value="hi_GC_TIGR00026"/>
    <property type="match status" value="1"/>
</dbReference>
<dbReference type="RefSeq" id="WP_015787960.1">
    <property type="nucleotide sequence ID" value="NZ_DAHVQW010000109.1"/>
</dbReference>
<accession>A0A837D9A2</accession>
<evidence type="ECO:0000313" key="1">
    <source>
        <dbReference type="EMBL" id="KHF44439.1"/>
    </source>
</evidence>
<organism evidence="1 2">
    <name type="scientific">Saccharomonospora viridis</name>
    <dbReference type="NCBI Taxonomy" id="1852"/>
    <lineage>
        <taxon>Bacteria</taxon>
        <taxon>Bacillati</taxon>
        <taxon>Actinomycetota</taxon>
        <taxon>Actinomycetes</taxon>
        <taxon>Pseudonocardiales</taxon>
        <taxon>Pseudonocardiaceae</taxon>
        <taxon>Saccharomonospora</taxon>
    </lineage>
</organism>
<proteinExistence type="predicted"/>
<dbReference type="Pfam" id="PF04075">
    <property type="entry name" value="F420H2_quin_red"/>
    <property type="match status" value="1"/>
</dbReference>
<dbReference type="InterPro" id="IPR004378">
    <property type="entry name" value="F420H2_quin_Rdtase"/>
</dbReference>
<gene>
    <name evidence="1" type="ORF">MINT15_13210</name>
</gene>
<reference evidence="1 2" key="1">
    <citation type="submission" date="2014-10" db="EMBL/GenBank/DDBJ databases">
        <title>Genome sequence of Micropolyspora internatus JCM3315.</title>
        <authorList>
            <person name="Shin S.-K."/>
            <person name="Yi H."/>
        </authorList>
    </citation>
    <scope>NUCLEOTIDE SEQUENCE [LARGE SCALE GENOMIC DNA]</scope>
    <source>
        <strain evidence="1 2">JCM 3315</strain>
    </source>
</reference>
<dbReference type="GO" id="GO:0016491">
    <property type="term" value="F:oxidoreductase activity"/>
    <property type="evidence" value="ECO:0007669"/>
    <property type="project" value="InterPro"/>
</dbReference>
<sequence length="153" mass="17153">MAASTWYLAPGRPTRLLNHVVQALTRIGVSLWGSRVLSVRGRKSGEWRSTPVNVLTLDGERYLVSARGNTQWVRNLRAVGRGRLTVGRRVEPFEGVEVTDDAVRVAVLRSYLRRWGWEVGAFFGDVTADSPDDVLRRAATRHPVFRIVPGTDE</sequence>
<dbReference type="InterPro" id="IPR012349">
    <property type="entry name" value="Split_barrel_FMN-bd"/>
</dbReference>
<comment type="caution">
    <text evidence="1">The sequence shown here is derived from an EMBL/GenBank/DDBJ whole genome shotgun (WGS) entry which is preliminary data.</text>
</comment>
<evidence type="ECO:0008006" key="3">
    <source>
        <dbReference type="Google" id="ProtNLM"/>
    </source>
</evidence>
<protein>
    <recommendedName>
        <fullName evidence="3">Deazaflavin-dependent oxidoreductase, nitroreductase family</fullName>
    </recommendedName>
</protein>
<dbReference type="EMBL" id="JRZE01000003">
    <property type="protein sequence ID" value="KHF44439.1"/>
    <property type="molecule type" value="Genomic_DNA"/>
</dbReference>
<dbReference type="Gene3D" id="2.30.110.10">
    <property type="entry name" value="Electron Transport, Fmn-binding Protein, Chain A"/>
    <property type="match status" value="1"/>
</dbReference>